<dbReference type="InterPro" id="IPR004045">
    <property type="entry name" value="Glutathione_S-Trfase_N"/>
</dbReference>
<sequence length="163" mass="18631">MTLKVYADRMSQPSRAIIIFCKVNGIDFEEVRIDLVKRQHRSPEFEEINPMGQVPAIVDGRYKAFRTIGILLISSLEPKFSPYWIGTTPTYAVVQVVDEEDRDRVLGPHPKILQWIENVKSATSPHFEEVHAILHKVKARLHGRLANAKPNDTHLSMKPNPKL</sequence>
<dbReference type="Proteomes" id="UP000317650">
    <property type="component" value="Chromosome 5"/>
</dbReference>
<dbReference type="SUPFAM" id="SSF52833">
    <property type="entry name" value="Thioredoxin-like"/>
    <property type="match status" value="1"/>
</dbReference>
<name>A0A4S8JWD9_MUSBA</name>
<evidence type="ECO:0000313" key="3">
    <source>
        <dbReference type="Proteomes" id="UP000317650"/>
    </source>
</evidence>
<reference evidence="2 3" key="1">
    <citation type="journal article" date="2019" name="Nat. Plants">
        <title>Genome sequencing of Musa balbisiana reveals subgenome evolution and function divergence in polyploid bananas.</title>
        <authorList>
            <person name="Yao X."/>
        </authorList>
    </citation>
    <scope>NUCLEOTIDE SEQUENCE [LARGE SCALE GENOMIC DNA]</scope>
    <source>
        <strain evidence="3">cv. DH-PKW</strain>
        <tissue evidence="2">Leaves</tissue>
    </source>
</reference>
<dbReference type="STRING" id="52838.A0A4S8JWD9"/>
<evidence type="ECO:0000313" key="2">
    <source>
        <dbReference type="EMBL" id="THU66583.1"/>
    </source>
</evidence>
<dbReference type="PANTHER" id="PTHR44750">
    <property type="entry name" value="GLUTATHIONE S-TRANSFERASE T1-RELATED"/>
    <property type="match status" value="1"/>
</dbReference>
<dbReference type="Pfam" id="PF02798">
    <property type="entry name" value="GST_N"/>
    <property type="match status" value="1"/>
</dbReference>
<dbReference type="Gene3D" id="3.40.30.10">
    <property type="entry name" value="Glutaredoxin"/>
    <property type="match status" value="1"/>
</dbReference>
<dbReference type="EMBL" id="PYDT01000003">
    <property type="protein sequence ID" value="THU66583.1"/>
    <property type="molecule type" value="Genomic_DNA"/>
</dbReference>
<feature type="domain" description="GST N-terminal" evidence="1">
    <location>
        <begin position="1"/>
        <end position="82"/>
    </location>
</feature>
<dbReference type="Gene3D" id="1.20.1050.10">
    <property type="match status" value="1"/>
</dbReference>
<protein>
    <recommendedName>
        <fullName evidence="1">GST N-terminal domain-containing protein</fullName>
    </recommendedName>
</protein>
<dbReference type="PROSITE" id="PS50404">
    <property type="entry name" value="GST_NTER"/>
    <property type="match status" value="1"/>
</dbReference>
<comment type="caution">
    <text evidence="2">The sequence shown here is derived from an EMBL/GenBank/DDBJ whole genome shotgun (WGS) entry which is preliminary data.</text>
</comment>
<keyword evidence="3" id="KW-1185">Reference proteome</keyword>
<proteinExistence type="predicted"/>
<dbReference type="AlphaFoldDB" id="A0A4S8JWD9"/>
<dbReference type="PANTHER" id="PTHR44750:SF1">
    <property type="entry name" value="GLUTATHIONE S-TRANSFERASE T1-RELATED"/>
    <property type="match status" value="1"/>
</dbReference>
<dbReference type="InterPro" id="IPR043377">
    <property type="entry name" value="GSTT1/2/3"/>
</dbReference>
<evidence type="ECO:0000259" key="1">
    <source>
        <dbReference type="PROSITE" id="PS50404"/>
    </source>
</evidence>
<accession>A0A4S8JWD9</accession>
<dbReference type="InterPro" id="IPR036249">
    <property type="entry name" value="Thioredoxin-like_sf"/>
</dbReference>
<gene>
    <name evidence="2" type="ORF">C4D60_Mb05t15670</name>
</gene>
<organism evidence="2 3">
    <name type="scientific">Musa balbisiana</name>
    <name type="common">Banana</name>
    <dbReference type="NCBI Taxonomy" id="52838"/>
    <lineage>
        <taxon>Eukaryota</taxon>
        <taxon>Viridiplantae</taxon>
        <taxon>Streptophyta</taxon>
        <taxon>Embryophyta</taxon>
        <taxon>Tracheophyta</taxon>
        <taxon>Spermatophyta</taxon>
        <taxon>Magnoliopsida</taxon>
        <taxon>Liliopsida</taxon>
        <taxon>Zingiberales</taxon>
        <taxon>Musaceae</taxon>
        <taxon>Musa</taxon>
    </lineage>
</organism>